<keyword evidence="2" id="KW-0540">Nuclease</keyword>
<evidence type="ECO:0000313" key="3">
    <source>
        <dbReference type="Proteomes" id="UP000318943"/>
    </source>
</evidence>
<dbReference type="InterPro" id="IPR044925">
    <property type="entry name" value="His-Me_finger_sf"/>
</dbReference>
<dbReference type="Pfam" id="PF13392">
    <property type="entry name" value="HNH_3"/>
    <property type="match status" value="1"/>
</dbReference>
<keyword evidence="2" id="KW-0378">Hydrolase</keyword>
<keyword evidence="2" id="KW-0255">Endonuclease</keyword>
<comment type="caution">
    <text evidence="2">The sequence shown here is derived from an EMBL/GenBank/DDBJ whole genome shotgun (WGS) entry which is preliminary data.</text>
</comment>
<dbReference type="EMBL" id="VCIZ01000010">
    <property type="protein sequence ID" value="TSP11467.1"/>
    <property type="molecule type" value="Genomic_DNA"/>
</dbReference>
<proteinExistence type="predicted"/>
<dbReference type="GO" id="GO:0004519">
    <property type="term" value="F:endonuclease activity"/>
    <property type="evidence" value="ECO:0007669"/>
    <property type="project" value="UniProtKB-KW"/>
</dbReference>
<protein>
    <submittedName>
        <fullName evidence="2">HNH endonuclease</fullName>
    </submittedName>
</protein>
<organism evidence="2 3">
    <name type="scientific">Cupriavidus campinensis</name>
    <dbReference type="NCBI Taxonomy" id="151783"/>
    <lineage>
        <taxon>Bacteria</taxon>
        <taxon>Pseudomonadati</taxon>
        <taxon>Pseudomonadota</taxon>
        <taxon>Betaproteobacteria</taxon>
        <taxon>Burkholderiales</taxon>
        <taxon>Burkholderiaceae</taxon>
        <taxon>Cupriavidus</taxon>
    </lineage>
</organism>
<evidence type="ECO:0000259" key="1">
    <source>
        <dbReference type="Pfam" id="PF13392"/>
    </source>
</evidence>
<dbReference type="SUPFAM" id="SSF54060">
    <property type="entry name" value="His-Me finger endonucleases"/>
    <property type="match status" value="1"/>
</dbReference>
<dbReference type="InterPro" id="IPR003615">
    <property type="entry name" value="HNH_nuc"/>
</dbReference>
<name>A0ABY3EKI6_9BURK</name>
<accession>A0ABY3EKI6</accession>
<reference evidence="2 3" key="1">
    <citation type="submission" date="2019-05" db="EMBL/GenBank/DDBJ databases">
        <title>Whole genome sequence analysis of Cupriavidus campinensis S14E4C strain.</title>
        <authorList>
            <person name="Abbaszade G."/>
            <person name="Szabo A."/>
            <person name="Toumi M."/>
            <person name="Toth E."/>
        </authorList>
    </citation>
    <scope>NUCLEOTIDE SEQUENCE [LARGE SCALE GENOMIC DNA]</scope>
    <source>
        <strain evidence="2 3">S14E4C</strain>
    </source>
</reference>
<gene>
    <name evidence="2" type="ORF">FGG12_17680</name>
</gene>
<dbReference type="RefSeq" id="WP_144199590.1">
    <property type="nucleotide sequence ID" value="NZ_VCIZ01000010.1"/>
</dbReference>
<dbReference type="Proteomes" id="UP000318943">
    <property type="component" value="Unassembled WGS sequence"/>
</dbReference>
<dbReference type="Gene3D" id="3.90.75.20">
    <property type="match status" value="1"/>
</dbReference>
<evidence type="ECO:0000313" key="2">
    <source>
        <dbReference type="EMBL" id="TSP11467.1"/>
    </source>
</evidence>
<feature type="domain" description="HNH nuclease" evidence="1">
    <location>
        <begin position="112"/>
        <end position="157"/>
    </location>
</feature>
<sequence length="171" mass="19109">MASVNKADLERLYLVDGKSIPDLANALDINYSAARKALISAGIALRSRADGVRLAAHKLGKHLAGTKRVFTEEWKANIRAAKTRHGEANAKGISHKADGYVEITRGPNKGRGLHVVLMEQHLGRRISENEVVHHRDENKHNNDLTNLEVMTRAEHARLHRLLELEKKNGKR</sequence>
<keyword evidence="3" id="KW-1185">Reference proteome</keyword>